<dbReference type="EMBL" id="JARKIF010000013">
    <property type="protein sequence ID" value="KAJ7624449.1"/>
    <property type="molecule type" value="Genomic_DNA"/>
</dbReference>
<gene>
    <name evidence="2" type="ORF">FB45DRAFT_83082</name>
</gene>
<dbReference type="AlphaFoldDB" id="A0AAD7BLF6"/>
<feature type="compositionally biased region" description="Basic and acidic residues" evidence="1">
    <location>
        <begin position="1"/>
        <end position="22"/>
    </location>
</feature>
<sequence>MKAKRDMEKKRPVYSDLRKTNEGELPYGGRSRAEMQRLANEDSTVAEELAASLSHLAVDEKIAGRPQSALLAEGQAIQVRRKWAATHPTIANHLSESLMNYAFDLSEQERQADAAEATEESIALQRQLLETSTNSDSNPSATKILADSLENLSVHLSLQGRAEDALRAQAEE</sequence>
<name>A0AAD7BLF6_9AGAR</name>
<keyword evidence="3" id="KW-1185">Reference proteome</keyword>
<proteinExistence type="predicted"/>
<dbReference type="SUPFAM" id="SSF48452">
    <property type="entry name" value="TPR-like"/>
    <property type="match status" value="1"/>
</dbReference>
<evidence type="ECO:0000256" key="1">
    <source>
        <dbReference type="SAM" id="MobiDB-lite"/>
    </source>
</evidence>
<reference evidence="2" key="1">
    <citation type="submission" date="2023-03" db="EMBL/GenBank/DDBJ databases">
        <title>Massive genome expansion in bonnet fungi (Mycena s.s.) driven by repeated elements and novel gene families across ecological guilds.</title>
        <authorList>
            <consortium name="Lawrence Berkeley National Laboratory"/>
            <person name="Harder C.B."/>
            <person name="Miyauchi S."/>
            <person name="Viragh M."/>
            <person name="Kuo A."/>
            <person name="Thoen E."/>
            <person name="Andreopoulos B."/>
            <person name="Lu D."/>
            <person name="Skrede I."/>
            <person name="Drula E."/>
            <person name="Henrissat B."/>
            <person name="Morin E."/>
            <person name="Kohler A."/>
            <person name="Barry K."/>
            <person name="LaButti K."/>
            <person name="Morin E."/>
            <person name="Salamov A."/>
            <person name="Lipzen A."/>
            <person name="Mereny Z."/>
            <person name="Hegedus B."/>
            <person name="Baldrian P."/>
            <person name="Stursova M."/>
            <person name="Weitz H."/>
            <person name="Taylor A."/>
            <person name="Grigoriev I.V."/>
            <person name="Nagy L.G."/>
            <person name="Martin F."/>
            <person name="Kauserud H."/>
        </authorList>
    </citation>
    <scope>NUCLEOTIDE SEQUENCE</scope>
    <source>
        <strain evidence="2">9284</strain>
    </source>
</reference>
<protein>
    <submittedName>
        <fullName evidence="2">Uncharacterized protein</fullName>
    </submittedName>
</protein>
<comment type="caution">
    <text evidence="2">The sequence shown here is derived from an EMBL/GenBank/DDBJ whole genome shotgun (WGS) entry which is preliminary data.</text>
</comment>
<organism evidence="2 3">
    <name type="scientific">Roridomyces roridus</name>
    <dbReference type="NCBI Taxonomy" id="1738132"/>
    <lineage>
        <taxon>Eukaryota</taxon>
        <taxon>Fungi</taxon>
        <taxon>Dikarya</taxon>
        <taxon>Basidiomycota</taxon>
        <taxon>Agaricomycotina</taxon>
        <taxon>Agaricomycetes</taxon>
        <taxon>Agaricomycetidae</taxon>
        <taxon>Agaricales</taxon>
        <taxon>Marasmiineae</taxon>
        <taxon>Mycenaceae</taxon>
        <taxon>Roridomyces</taxon>
    </lineage>
</organism>
<evidence type="ECO:0000313" key="3">
    <source>
        <dbReference type="Proteomes" id="UP001221142"/>
    </source>
</evidence>
<feature type="region of interest" description="Disordered" evidence="1">
    <location>
        <begin position="1"/>
        <end position="32"/>
    </location>
</feature>
<evidence type="ECO:0000313" key="2">
    <source>
        <dbReference type="EMBL" id="KAJ7624449.1"/>
    </source>
</evidence>
<dbReference type="Proteomes" id="UP001221142">
    <property type="component" value="Unassembled WGS sequence"/>
</dbReference>
<accession>A0AAD7BLF6</accession>
<dbReference type="Gene3D" id="1.25.40.10">
    <property type="entry name" value="Tetratricopeptide repeat domain"/>
    <property type="match status" value="1"/>
</dbReference>
<dbReference type="InterPro" id="IPR011990">
    <property type="entry name" value="TPR-like_helical_dom_sf"/>
</dbReference>